<sequence length="60" mass="6908">MSPVSGAADLERKNSYWIEFGKREEQERIIKLLEPLFDTAENAETRRLLTMAIALIKGEK</sequence>
<proteinExistence type="predicted"/>
<protein>
    <submittedName>
        <fullName evidence="2">Uncharacterized protein</fullName>
    </submittedName>
</protein>
<dbReference type="EMBL" id="LR798276">
    <property type="protein sequence ID" value="CAB5219732.1"/>
    <property type="molecule type" value="Genomic_DNA"/>
</dbReference>
<gene>
    <name evidence="1" type="ORF">UFOVP110_39</name>
    <name evidence="2" type="ORF">UFOVP223_125</name>
</gene>
<dbReference type="EMBL" id="LR796220">
    <property type="protein sequence ID" value="CAB4128501.1"/>
    <property type="molecule type" value="Genomic_DNA"/>
</dbReference>
<organism evidence="2">
    <name type="scientific">uncultured Caudovirales phage</name>
    <dbReference type="NCBI Taxonomy" id="2100421"/>
    <lineage>
        <taxon>Viruses</taxon>
        <taxon>Duplodnaviria</taxon>
        <taxon>Heunggongvirae</taxon>
        <taxon>Uroviricota</taxon>
        <taxon>Caudoviricetes</taxon>
        <taxon>Peduoviridae</taxon>
        <taxon>Maltschvirus</taxon>
        <taxon>Maltschvirus maltsch</taxon>
    </lineage>
</organism>
<accession>A0A6J7WSM8</accession>
<reference evidence="2" key="1">
    <citation type="submission" date="2020-05" db="EMBL/GenBank/DDBJ databases">
        <authorList>
            <person name="Chiriac C."/>
            <person name="Salcher M."/>
            <person name="Ghai R."/>
            <person name="Kavagutti S V."/>
        </authorList>
    </citation>
    <scope>NUCLEOTIDE SEQUENCE</scope>
</reference>
<name>A0A6J7WSM8_9CAUD</name>
<evidence type="ECO:0000313" key="2">
    <source>
        <dbReference type="EMBL" id="CAB5219732.1"/>
    </source>
</evidence>
<evidence type="ECO:0000313" key="1">
    <source>
        <dbReference type="EMBL" id="CAB4128501.1"/>
    </source>
</evidence>